<proteinExistence type="predicted"/>
<dbReference type="InterPro" id="IPR045745">
    <property type="entry name" value="HTH_58_Actinobacteria-type"/>
</dbReference>
<evidence type="ECO:0000259" key="2">
    <source>
        <dbReference type="Pfam" id="PF19575"/>
    </source>
</evidence>
<dbReference type="RefSeq" id="WP_203903492.1">
    <property type="nucleotide sequence ID" value="NZ_BOPF01000032.1"/>
</dbReference>
<reference evidence="3" key="1">
    <citation type="submission" date="2021-01" db="EMBL/GenBank/DDBJ databases">
        <title>Whole genome shotgun sequence of Virgisporangium aliadipatigenens NBRC 105644.</title>
        <authorList>
            <person name="Komaki H."/>
            <person name="Tamura T."/>
        </authorList>
    </citation>
    <scope>NUCLEOTIDE SEQUENCE</scope>
    <source>
        <strain evidence="3">NBRC 105644</strain>
    </source>
</reference>
<keyword evidence="4" id="KW-1185">Reference proteome</keyword>
<feature type="domain" description="Helix-turn-helix" evidence="2">
    <location>
        <begin position="9"/>
        <end position="67"/>
    </location>
</feature>
<dbReference type="Pfam" id="PF19575">
    <property type="entry name" value="HTH_58"/>
    <property type="match status" value="1"/>
</dbReference>
<comment type="caution">
    <text evidence="3">The sequence shown here is derived from an EMBL/GenBank/DDBJ whole genome shotgun (WGS) entry which is preliminary data.</text>
</comment>
<dbReference type="Proteomes" id="UP000619260">
    <property type="component" value="Unassembled WGS sequence"/>
</dbReference>
<feature type="region of interest" description="Disordered" evidence="1">
    <location>
        <begin position="64"/>
        <end position="85"/>
    </location>
</feature>
<dbReference type="Gene3D" id="1.10.10.60">
    <property type="entry name" value="Homeodomain-like"/>
    <property type="match status" value="1"/>
</dbReference>
<evidence type="ECO:0000313" key="4">
    <source>
        <dbReference type="Proteomes" id="UP000619260"/>
    </source>
</evidence>
<evidence type="ECO:0000256" key="1">
    <source>
        <dbReference type="SAM" id="MobiDB-lite"/>
    </source>
</evidence>
<dbReference type="EMBL" id="BOPF01000032">
    <property type="protein sequence ID" value="GIJ50047.1"/>
    <property type="molecule type" value="Genomic_DNA"/>
</dbReference>
<name>A0A8J3YT86_9ACTN</name>
<sequence length="85" mass="9802">MTQIGKPSRHRRLYGDARAAMTKKLVHMYRHQKMSIRAIADELDRSYGFVHRILRDSGIALRSRGGVRTREHPHPLPTTGRTETP</sequence>
<protein>
    <recommendedName>
        <fullName evidence="2">Helix-turn-helix domain-containing protein</fullName>
    </recommendedName>
</protein>
<organism evidence="3 4">
    <name type="scientific">Virgisporangium aliadipatigenens</name>
    <dbReference type="NCBI Taxonomy" id="741659"/>
    <lineage>
        <taxon>Bacteria</taxon>
        <taxon>Bacillati</taxon>
        <taxon>Actinomycetota</taxon>
        <taxon>Actinomycetes</taxon>
        <taxon>Micromonosporales</taxon>
        <taxon>Micromonosporaceae</taxon>
        <taxon>Virgisporangium</taxon>
    </lineage>
</organism>
<gene>
    <name evidence="3" type="ORF">Val02_69330</name>
</gene>
<dbReference type="AlphaFoldDB" id="A0A8J3YT86"/>
<evidence type="ECO:0000313" key="3">
    <source>
        <dbReference type="EMBL" id="GIJ50047.1"/>
    </source>
</evidence>
<accession>A0A8J3YT86</accession>